<protein>
    <submittedName>
        <fullName evidence="1">OsmC family peroxiredoxin</fullName>
    </submittedName>
</protein>
<evidence type="ECO:0000313" key="1">
    <source>
        <dbReference type="EMBL" id="QGY42273.1"/>
    </source>
</evidence>
<dbReference type="PANTHER" id="PTHR34352:SF1">
    <property type="entry name" value="PROTEIN YHFA"/>
    <property type="match status" value="1"/>
</dbReference>
<dbReference type="InterPro" id="IPR036102">
    <property type="entry name" value="OsmC/Ohrsf"/>
</dbReference>
<dbReference type="PANTHER" id="PTHR34352">
    <property type="entry name" value="PROTEIN YHFA"/>
    <property type="match status" value="1"/>
</dbReference>
<organism evidence="1 2">
    <name type="scientific">Maribellus comscasis</name>
    <dbReference type="NCBI Taxonomy" id="2681766"/>
    <lineage>
        <taxon>Bacteria</taxon>
        <taxon>Pseudomonadati</taxon>
        <taxon>Bacteroidota</taxon>
        <taxon>Bacteroidia</taxon>
        <taxon>Marinilabiliales</taxon>
        <taxon>Prolixibacteraceae</taxon>
        <taxon>Maribellus</taxon>
    </lineage>
</organism>
<evidence type="ECO:0000313" key="2">
    <source>
        <dbReference type="Proteomes" id="UP000428260"/>
    </source>
</evidence>
<dbReference type="RefSeq" id="WP_158862271.1">
    <property type="nucleotide sequence ID" value="NZ_CP046401.1"/>
</dbReference>
<gene>
    <name evidence="1" type="ORF">GM418_00955</name>
</gene>
<dbReference type="Gene3D" id="3.30.300.20">
    <property type="match status" value="1"/>
</dbReference>
<sequence length="139" mass="15759">MVKQEIKINWLENMAFEADVSGHKITIDAGEQVGGENRGPRPKPLLMVGLAGCTAMDVISILKKMRIEPEEFNVRVEGDVTEEHPKQFERMKVIYEFKGENLPMEKLQKAVSLSEERYCGVSAMYKKAIEMTSEIVILN</sequence>
<keyword evidence="2" id="KW-1185">Reference proteome</keyword>
<proteinExistence type="predicted"/>
<reference evidence="1 2" key="1">
    <citation type="submission" date="2019-11" db="EMBL/GenBank/DDBJ databases">
        <authorList>
            <person name="Zheng R.K."/>
            <person name="Sun C.M."/>
        </authorList>
    </citation>
    <scope>NUCLEOTIDE SEQUENCE [LARGE SCALE GENOMIC DNA]</scope>
    <source>
        <strain evidence="1 2">WC007</strain>
    </source>
</reference>
<dbReference type="InterPro" id="IPR003718">
    <property type="entry name" value="OsmC/Ohr_fam"/>
</dbReference>
<accession>A0A6I6JQK9</accession>
<dbReference type="Pfam" id="PF02566">
    <property type="entry name" value="OsmC"/>
    <property type="match status" value="1"/>
</dbReference>
<dbReference type="Proteomes" id="UP000428260">
    <property type="component" value="Chromosome"/>
</dbReference>
<dbReference type="InterPro" id="IPR015946">
    <property type="entry name" value="KH_dom-like_a/b"/>
</dbReference>
<dbReference type="KEGG" id="mcos:GM418_00955"/>
<dbReference type="AlphaFoldDB" id="A0A6I6JQK9"/>
<name>A0A6I6JQK9_9BACT</name>
<dbReference type="EMBL" id="CP046401">
    <property type="protein sequence ID" value="QGY42273.1"/>
    <property type="molecule type" value="Genomic_DNA"/>
</dbReference>
<dbReference type="SUPFAM" id="SSF82784">
    <property type="entry name" value="OsmC-like"/>
    <property type="match status" value="1"/>
</dbReference>